<gene>
    <name evidence="1" type="ORF">IAC42_04215</name>
</gene>
<evidence type="ECO:0000313" key="1">
    <source>
        <dbReference type="EMBL" id="MBO8442944.1"/>
    </source>
</evidence>
<evidence type="ECO:0000313" key="2">
    <source>
        <dbReference type="Proteomes" id="UP000823633"/>
    </source>
</evidence>
<reference evidence="1" key="1">
    <citation type="submission" date="2020-10" db="EMBL/GenBank/DDBJ databases">
        <authorList>
            <person name="Gilroy R."/>
        </authorList>
    </citation>
    <scope>NUCLEOTIDE SEQUENCE</scope>
    <source>
        <strain evidence="1">11167</strain>
    </source>
</reference>
<accession>A0A9D9ED60</accession>
<dbReference type="EMBL" id="JADIMU010000026">
    <property type="protein sequence ID" value="MBO8442944.1"/>
    <property type="molecule type" value="Genomic_DNA"/>
</dbReference>
<dbReference type="Pfam" id="PF01026">
    <property type="entry name" value="TatD_DNase"/>
    <property type="match status" value="1"/>
</dbReference>
<dbReference type="GO" id="GO:0016788">
    <property type="term" value="F:hydrolase activity, acting on ester bonds"/>
    <property type="evidence" value="ECO:0007669"/>
    <property type="project" value="InterPro"/>
</dbReference>
<dbReference type="InterPro" id="IPR032466">
    <property type="entry name" value="Metal_Hydrolase"/>
</dbReference>
<comment type="caution">
    <text evidence="1">The sequence shown here is derived from an EMBL/GenBank/DDBJ whole genome shotgun (WGS) entry which is preliminary data.</text>
</comment>
<dbReference type="PANTHER" id="PTHR46124">
    <property type="entry name" value="D-AMINOACYL-TRNA DEACYLASE"/>
    <property type="match status" value="1"/>
</dbReference>
<name>A0A9D9ED60_9SPIR</name>
<reference evidence="1" key="2">
    <citation type="journal article" date="2021" name="PeerJ">
        <title>Extensive microbial diversity within the chicken gut microbiome revealed by metagenomics and culture.</title>
        <authorList>
            <person name="Gilroy R."/>
            <person name="Ravi A."/>
            <person name="Getino M."/>
            <person name="Pursley I."/>
            <person name="Horton D.L."/>
            <person name="Alikhan N.F."/>
            <person name="Baker D."/>
            <person name="Gharbi K."/>
            <person name="Hall N."/>
            <person name="Watson M."/>
            <person name="Adriaenssens E.M."/>
            <person name="Foster-Nyarko E."/>
            <person name="Jarju S."/>
            <person name="Secka A."/>
            <person name="Antonio M."/>
            <person name="Oren A."/>
            <person name="Chaudhuri R.R."/>
            <person name="La Ragione R."/>
            <person name="Hildebrand F."/>
            <person name="Pallen M.J."/>
        </authorList>
    </citation>
    <scope>NUCLEOTIDE SEQUENCE</scope>
    <source>
        <strain evidence="1">11167</strain>
    </source>
</reference>
<dbReference type="Proteomes" id="UP000823633">
    <property type="component" value="Unassembled WGS sequence"/>
</dbReference>
<dbReference type="SUPFAM" id="SSF51556">
    <property type="entry name" value="Metallo-dependent hydrolases"/>
    <property type="match status" value="1"/>
</dbReference>
<dbReference type="AlphaFoldDB" id="A0A9D9ED60"/>
<protein>
    <submittedName>
        <fullName evidence="1">TatD family hydrolase</fullName>
    </submittedName>
</protein>
<proteinExistence type="predicted"/>
<dbReference type="PANTHER" id="PTHR46124:SF2">
    <property type="entry name" value="D-AMINOACYL-TRNA DEACYLASE"/>
    <property type="match status" value="1"/>
</dbReference>
<organism evidence="1 2">
    <name type="scientific">Candidatus Aphodenecus pullistercoris</name>
    <dbReference type="NCBI Taxonomy" id="2840669"/>
    <lineage>
        <taxon>Bacteria</taxon>
        <taxon>Pseudomonadati</taxon>
        <taxon>Spirochaetota</taxon>
        <taxon>Spirochaetia</taxon>
        <taxon>Spirochaetales</taxon>
        <taxon>Candidatus Aphodenecus</taxon>
    </lineage>
</organism>
<sequence length="206" mass="22868">MSFDFHCHIGTLDQGGLVCTSRADEWPLVSDMPQHAIGLLEAGEDDLDALCAALEADSRAQLGEVGLDARSFRQSTAFLEGALECASSLGRMASLHVVRRHEEVIATLTRVRFTQPFIVHGFTSSPQVARRYLDLGGIISLSPRARMSRHYRQLITLPFVVESDMPLSPESRRVLDGWVAQLAQDMGIGVEELERRLEDERRVLAP</sequence>
<keyword evidence="1" id="KW-0378">Hydrolase</keyword>
<dbReference type="Gene3D" id="3.20.20.140">
    <property type="entry name" value="Metal-dependent hydrolases"/>
    <property type="match status" value="1"/>
</dbReference>
<dbReference type="InterPro" id="IPR001130">
    <property type="entry name" value="TatD-like"/>
</dbReference>